<proteinExistence type="predicted"/>
<comment type="caution">
    <text evidence="2">The sequence shown here is derived from an EMBL/GenBank/DDBJ whole genome shotgun (WGS) entry which is preliminary data.</text>
</comment>
<name>A0A0G1WPT7_9BACT</name>
<keyword evidence="1" id="KW-0472">Membrane</keyword>
<gene>
    <name evidence="2" type="ORF">UY61_C0029G0013</name>
</gene>
<evidence type="ECO:0000313" key="2">
    <source>
        <dbReference type="EMBL" id="KKW20575.1"/>
    </source>
</evidence>
<evidence type="ECO:0000256" key="1">
    <source>
        <dbReference type="SAM" id="Phobius"/>
    </source>
</evidence>
<organism evidence="2 3">
    <name type="scientific">Candidatus Adlerbacteria bacterium GW2011_GWC1_50_9</name>
    <dbReference type="NCBI Taxonomy" id="1618608"/>
    <lineage>
        <taxon>Bacteria</taxon>
        <taxon>Candidatus Adleribacteriota</taxon>
    </lineage>
</organism>
<dbReference type="AlphaFoldDB" id="A0A0G1WPT7"/>
<sequence length="63" mass="7331">MDDIQKQLTEQKELLERIYISTEKTRRMFTWTLIISVVVIILPLIGMAFVIPTLMSTYSGLLQ</sequence>
<dbReference type="EMBL" id="LCQQ01000029">
    <property type="protein sequence ID" value="KKW20575.1"/>
    <property type="molecule type" value="Genomic_DNA"/>
</dbReference>
<protein>
    <submittedName>
        <fullName evidence="2">Uncharacterized protein</fullName>
    </submittedName>
</protein>
<accession>A0A0G1WPT7</accession>
<reference evidence="2 3" key="1">
    <citation type="journal article" date="2015" name="Nature">
        <title>rRNA introns, odd ribosomes, and small enigmatic genomes across a large radiation of phyla.</title>
        <authorList>
            <person name="Brown C.T."/>
            <person name="Hug L.A."/>
            <person name="Thomas B.C."/>
            <person name="Sharon I."/>
            <person name="Castelle C.J."/>
            <person name="Singh A."/>
            <person name="Wilkins M.J."/>
            <person name="Williams K.H."/>
            <person name="Banfield J.F."/>
        </authorList>
    </citation>
    <scope>NUCLEOTIDE SEQUENCE [LARGE SCALE GENOMIC DNA]</scope>
</reference>
<dbReference type="Proteomes" id="UP000034201">
    <property type="component" value="Unassembled WGS sequence"/>
</dbReference>
<keyword evidence="1" id="KW-0812">Transmembrane</keyword>
<feature type="transmembrane region" description="Helical" evidence="1">
    <location>
        <begin position="28"/>
        <end position="51"/>
    </location>
</feature>
<evidence type="ECO:0000313" key="3">
    <source>
        <dbReference type="Proteomes" id="UP000034201"/>
    </source>
</evidence>
<keyword evidence="1" id="KW-1133">Transmembrane helix</keyword>